<evidence type="ECO:0000256" key="1">
    <source>
        <dbReference type="SAM" id="Phobius"/>
    </source>
</evidence>
<dbReference type="InterPro" id="IPR024341">
    <property type="entry name" value="DUF2631"/>
</dbReference>
<dbReference type="RefSeq" id="WP_073252583.1">
    <property type="nucleotide sequence ID" value="NZ_FRCS01000001.1"/>
</dbReference>
<feature type="transmembrane region" description="Helical" evidence="1">
    <location>
        <begin position="47"/>
        <end position="65"/>
    </location>
</feature>
<feature type="transmembrane region" description="Helical" evidence="1">
    <location>
        <begin position="20"/>
        <end position="41"/>
    </location>
</feature>
<protein>
    <recommendedName>
        <fullName evidence="4">DUF2631 domain-containing protein</fullName>
    </recommendedName>
</protein>
<keyword evidence="3" id="KW-1185">Reference proteome</keyword>
<evidence type="ECO:0000313" key="2">
    <source>
        <dbReference type="EMBL" id="SHM33589.1"/>
    </source>
</evidence>
<dbReference type="AlphaFoldDB" id="A0A1M7HYX2"/>
<evidence type="ECO:0000313" key="3">
    <source>
        <dbReference type="Proteomes" id="UP000184440"/>
    </source>
</evidence>
<keyword evidence="1" id="KW-0812">Transmembrane</keyword>
<dbReference type="Pfam" id="PF10939">
    <property type="entry name" value="DUF2631"/>
    <property type="match status" value="1"/>
</dbReference>
<keyword evidence="1" id="KW-1133">Transmembrane helix</keyword>
<keyword evidence="1" id="KW-0472">Membrane</keyword>
<accession>A0A1M7HYX2</accession>
<gene>
    <name evidence="2" type="ORF">SAMN05443668_101334</name>
</gene>
<dbReference type="Proteomes" id="UP000184440">
    <property type="component" value="Unassembled WGS sequence"/>
</dbReference>
<name>A0A1M7HYX2_9ACTN</name>
<evidence type="ECO:0008006" key="4">
    <source>
        <dbReference type="Google" id="ProtNLM"/>
    </source>
</evidence>
<sequence>MAEDEPVIAPDQLREGHPKLWRWLAVVSAVSLLLMAIGNHEGHVEDLFLFGSAAFIALALVWDAVQRRYGVKR</sequence>
<reference evidence="2 3" key="1">
    <citation type="submission" date="2016-11" db="EMBL/GenBank/DDBJ databases">
        <authorList>
            <person name="Jaros S."/>
            <person name="Januszkiewicz K."/>
            <person name="Wedrychowicz H."/>
        </authorList>
    </citation>
    <scope>NUCLEOTIDE SEQUENCE [LARGE SCALE GENOMIC DNA]</scope>
    <source>
        <strain evidence="2 3">DSM 46144</strain>
    </source>
</reference>
<organism evidence="2 3">
    <name type="scientific">Cryptosporangium aurantiacum</name>
    <dbReference type="NCBI Taxonomy" id="134849"/>
    <lineage>
        <taxon>Bacteria</taxon>
        <taxon>Bacillati</taxon>
        <taxon>Actinomycetota</taxon>
        <taxon>Actinomycetes</taxon>
        <taxon>Cryptosporangiales</taxon>
        <taxon>Cryptosporangiaceae</taxon>
        <taxon>Cryptosporangium</taxon>
    </lineage>
</organism>
<proteinExistence type="predicted"/>
<dbReference type="STRING" id="134849.SAMN05443668_101334"/>
<dbReference type="EMBL" id="FRCS01000001">
    <property type="protein sequence ID" value="SHM33589.1"/>
    <property type="molecule type" value="Genomic_DNA"/>
</dbReference>
<dbReference type="OrthoDB" id="3401220at2"/>